<feature type="domain" description="FlgD/Vpr Ig-like" evidence="2">
    <location>
        <begin position="383"/>
        <end position="434"/>
    </location>
</feature>
<feature type="signal peptide" evidence="1">
    <location>
        <begin position="1"/>
        <end position="32"/>
    </location>
</feature>
<comment type="caution">
    <text evidence="3">The sequence shown here is derived from an EMBL/GenBank/DDBJ whole genome shotgun (WGS) entry which is preliminary data.</text>
</comment>
<evidence type="ECO:0000259" key="2">
    <source>
        <dbReference type="Pfam" id="PF13860"/>
    </source>
</evidence>
<dbReference type="Gene3D" id="2.60.40.4070">
    <property type="match status" value="1"/>
</dbReference>
<keyword evidence="1" id="KW-0732">Signal</keyword>
<evidence type="ECO:0000256" key="1">
    <source>
        <dbReference type="SAM" id="SignalP"/>
    </source>
</evidence>
<name>A0ABV6YL33_UNCEI</name>
<gene>
    <name evidence="3" type="ORF">ACFL6M_04715</name>
</gene>
<dbReference type="EMBL" id="JBHPKH010000047">
    <property type="protein sequence ID" value="MFC1572884.1"/>
    <property type="molecule type" value="Genomic_DNA"/>
</dbReference>
<dbReference type="InterPro" id="IPR025965">
    <property type="entry name" value="FlgD/Vpr_Ig-like"/>
</dbReference>
<reference evidence="3 4" key="1">
    <citation type="submission" date="2024-09" db="EMBL/GenBank/DDBJ databases">
        <authorList>
            <person name="D'Angelo T."/>
        </authorList>
    </citation>
    <scope>NUCLEOTIDE SEQUENCE [LARGE SCALE GENOMIC DNA]</scope>
    <source>
        <strain evidence="3">SAG AM-320-E07</strain>
    </source>
</reference>
<sequence>MLSPKQVKDSPLTAAVTILLMSLALVASPTHAAEGEILNPSKPSPSLYLSDSAVLAHARSDPLPGDTKENAFPITILPFVTGGNTCGYNDDYAVMCPYGNWAPDVVYAYVPVEETNIRIDLCDSDYDTAVFLYNSAAPPYDLIGCNDDFCGPDGYRSAIEYAHVVPGFTYYVVVDGYTSACGDYILRVEDIGPCIPACTEMWEPEGEPDCENEYVDEFNAGCDTYPPVFRSIEPSDHNIRICGTSGWFYLDGHDKKDIDWYEIQIEQPNQVDVFCQADFNVTLRLLDGRAGCGQVQTLDSDDGRWCEGMAAVSAELNLGTYWIVVEPLSGSRTCGLGYRLWIDGYVRAPSAVGEEALATGIRLDSPMPNPSSGAAEIRYILAESGVARVFIHDLRGRLVRTLIHEQVPAGPGHVVWNGKDDTGREVASGVYAVRLITPYGSAERPVLRLR</sequence>
<protein>
    <submittedName>
        <fullName evidence="3">FlgD immunoglobulin-like domain containing protein</fullName>
    </submittedName>
</protein>
<keyword evidence="4" id="KW-1185">Reference proteome</keyword>
<evidence type="ECO:0000313" key="4">
    <source>
        <dbReference type="Proteomes" id="UP001593833"/>
    </source>
</evidence>
<evidence type="ECO:0000313" key="3">
    <source>
        <dbReference type="EMBL" id="MFC1572884.1"/>
    </source>
</evidence>
<dbReference type="Pfam" id="PF13860">
    <property type="entry name" value="FlgD_ig"/>
    <property type="match status" value="1"/>
</dbReference>
<proteinExistence type="predicted"/>
<dbReference type="Proteomes" id="UP001593833">
    <property type="component" value="Unassembled WGS sequence"/>
</dbReference>
<organism evidence="3 4">
    <name type="scientific">Eiseniibacteriota bacterium</name>
    <dbReference type="NCBI Taxonomy" id="2212470"/>
    <lineage>
        <taxon>Bacteria</taxon>
        <taxon>Candidatus Eiseniibacteriota</taxon>
    </lineage>
</organism>
<feature type="chain" id="PRO_5045297371" evidence="1">
    <location>
        <begin position="33"/>
        <end position="450"/>
    </location>
</feature>
<accession>A0ABV6YL33</accession>